<keyword evidence="3" id="KW-1185">Reference proteome</keyword>
<reference evidence="3" key="1">
    <citation type="journal article" date="2019" name="Int. J. Syst. Evol. Microbiol.">
        <title>The Global Catalogue of Microorganisms (GCM) 10K type strain sequencing project: providing services to taxonomists for standard genome sequencing and annotation.</title>
        <authorList>
            <consortium name="The Broad Institute Genomics Platform"/>
            <consortium name="The Broad Institute Genome Sequencing Center for Infectious Disease"/>
            <person name="Wu L."/>
            <person name="Ma J."/>
        </authorList>
    </citation>
    <scope>NUCLEOTIDE SEQUENCE [LARGE SCALE GENOMIC DNA]</scope>
    <source>
        <strain evidence="3">JCM 16949</strain>
    </source>
</reference>
<feature type="transmembrane region" description="Helical" evidence="1">
    <location>
        <begin position="32"/>
        <end position="59"/>
    </location>
</feature>
<evidence type="ECO:0000313" key="2">
    <source>
        <dbReference type="EMBL" id="GAA3746588.1"/>
    </source>
</evidence>
<dbReference type="RefSeq" id="WP_344756735.1">
    <property type="nucleotide sequence ID" value="NZ_BAABAE010000003.1"/>
</dbReference>
<sequence>MTTLDYSPLSSRVTGQDLREFRDVPGVSESHLTGAAAIVALMAVLVVGAVVVGVIGQSLFAAFTSSGAEALPIPLVFLLIVGVLIAGMVIHRRVTRLRLLRLYRFATTNGLTLRTNTEVPGYPGSIFAIGSGRTVTEMLSRADGPTVDIGDLRYTTGSGKNRTTHQWGFVAIRLDRMMPQMILDAKSNNFLGTNLPVSFSRNQVLSLEGDFDRYFTLYCPREYERDALYVFTPDLMARLVDEAALFDVEIVDDWMFLYSASPFDLADATALARIFRIVDTVGAKTLDRTERYADSKVVSGAVAAASGAPLGARMSANVVAPGGRRLRRGLSVGTVVVFIGVAIYAIVSFLPFFRLS</sequence>
<evidence type="ECO:0000256" key="1">
    <source>
        <dbReference type="SAM" id="Phobius"/>
    </source>
</evidence>
<name>A0ABP7FV35_9MICO</name>
<evidence type="ECO:0008006" key="4">
    <source>
        <dbReference type="Google" id="ProtNLM"/>
    </source>
</evidence>
<comment type="caution">
    <text evidence="2">The sequence shown here is derived from an EMBL/GenBank/DDBJ whole genome shotgun (WGS) entry which is preliminary data.</text>
</comment>
<accession>A0ABP7FV35</accession>
<feature type="transmembrane region" description="Helical" evidence="1">
    <location>
        <begin position="71"/>
        <end position="91"/>
    </location>
</feature>
<evidence type="ECO:0000313" key="3">
    <source>
        <dbReference type="Proteomes" id="UP001501004"/>
    </source>
</evidence>
<proteinExistence type="predicted"/>
<protein>
    <recommendedName>
        <fullName evidence="4">DUF3137 domain-containing protein</fullName>
    </recommendedName>
</protein>
<organism evidence="2 3">
    <name type="scientific">Leifsonella bigeumensis</name>
    <dbReference type="NCBI Taxonomy" id="433643"/>
    <lineage>
        <taxon>Bacteria</taxon>
        <taxon>Bacillati</taxon>
        <taxon>Actinomycetota</taxon>
        <taxon>Actinomycetes</taxon>
        <taxon>Micrococcales</taxon>
        <taxon>Microbacteriaceae</taxon>
        <taxon>Leifsonella</taxon>
    </lineage>
</organism>
<dbReference type="Proteomes" id="UP001501004">
    <property type="component" value="Unassembled WGS sequence"/>
</dbReference>
<keyword evidence="1" id="KW-1133">Transmembrane helix</keyword>
<feature type="transmembrane region" description="Helical" evidence="1">
    <location>
        <begin position="330"/>
        <end position="353"/>
    </location>
</feature>
<gene>
    <name evidence="2" type="ORF">GCM10022239_22690</name>
</gene>
<dbReference type="EMBL" id="BAABAE010000003">
    <property type="protein sequence ID" value="GAA3746588.1"/>
    <property type="molecule type" value="Genomic_DNA"/>
</dbReference>
<keyword evidence="1" id="KW-0472">Membrane</keyword>
<keyword evidence="1" id="KW-0812">Transmembrane</keyword>